<dbReference type="GO" id="GO:0046872">
    <property type="term" value="F:metal ion binding"/>
    <property type="evidence" value="ECO:0007669"/>
    <property type="project" value="UniProtKB-KW"/>
</dbReference>
<name>A0AAQ4CNI2_9CREN</name>
<dbReference type="Pfam" id="PF00815">
    <property type="entry name" value="Histidinol_dh"/>
    <property type="match status" value="1"/>
</dbReference>
<dbReference type="SUPFAM" id="SSF53720">
    <property type="entry name" value="ALDH-like"/>
    <property type="match status" value="1"/>
</dbReference>
<comment type="pathway">
    <text evidence="3">Amino-acid biosynthesis; L-histidine biosynthesis; L-histidine from 5-phospho-alpha-D-ribose 1-diphosphate: step 9/9.</text>
</comment>
<dbReference type="FunFam" id="3.40.50.1980:FF:000001">
    <property type="entry name" value="Histidinol dehydrogenase"/>
    <property type="match status" value="1"/>
</dbReference>
<protein>
    <recommendedName>
        <fullName evidence="6">Histidinol dehydrogenase</fullName>
        <ecNumber evidence="5">1.1.1.23</ecNumber>
    </recommendedName>
</protein>
<evidence type="ECO:0000256" key="9">
    <source>
        <dbReference type="ARBA" id="ARBA00023002"/>
    </source>
</evidence>
<dbReference type="PROSITE" id="PS00611">
    <property type="entry name" value="HISOL_DEHYDROGENASE"/>
    <property type="match status" value="1"/>
</dbReference>
<evidence type="ECO:0000256" key="8">
    <source>
        <dbReference type="ARBA" id="ARBA00022833"/>
    </source>
</evidence>
<reference evidence="13 14" key="1">
    <citation type="journal article" date="2022" name="Microbiol. Resour. Announc.">
        <title>Complete Genome Sequence of the Hyperthermophilic and Acidophilic Archaeon Saccharolobus caldissimus Strain HS-3T.</title>
        <authorList>
            <person name="Sakai H.D."/>
            <person name="Kurosawa N."/>
        </authorList>
    </citation>
    <scope>NUCLEOTIDE SEQUENCE [LARGE SCALE GENOMIC DNA]</scope>
    <source>
        <strain evidence="13 14">JCM32116</strain>
    </source>
</reference>
<dbReference type="Gene3D" id="1.20.5.1300">
    <property type="match status" value="1"/>
</dbReference>
<dbReference type="CDD" id="cd06572">
    <property type="entry name" value="Histidinol_dh"/>
    <property type="match status" value="1"/>
</dbReference>
<comment type="similarity">
    <text evidence="4 11">Belongs to the histidinol dehydrogenase family.</text>
</comment>
<comment type="function">
    <text evidence="2">Catalyzes the sequential NAD-dependent oxidations of L-histidinol to L-histidinaldehyde and then to L-histidine.</text>
</comment>
<evidence type="ECO:0000256" key="6">
    <source>
        <dbReference type="ARBA" id="ARBA00016531"/>
    </source>
</evidence>
<keyword evidence="8" id="KW-0862">Zinc</keyword>
<feature type="coiled-coil region" evidence="12">
    <location>
        <begin position="21"/>
        <end position="48"/>
    </location>
</feature>
<organism evidence="13 14">
    <name type="scientific">Saccharolobus caldissimus</name>
    <dbReference type="NCBI Taxonomy" id="1702097"/>
    <lineage>
        <taxon>Archaea</taxon>
        <taxon>Thermoproteota</taxon>
        <taxon>Thermoprotei</taxon>
        <taxon>Sulfolobales</taxon>
        <taxon>Sulfolobaceae</taxon>
        <taxon>Saccharolobus</taxon>
    </lineage>
</organism>
<evidence type="ECO:0000256" key="7">
    <source>
        <dbReference type="ARBA" id="ARBA00022723"/>
    </source>
</evidence>
<dbReference type="GO" id="GO:0000105">
    <property type="term" value="P:L-histidine biosynthetic process"/>
    <property type="evidence" value="ECO:0007669"/>
    <property type="project" value="UniProtKB-ARBA"/>
</dbReference>
<gene>
    <name evidence="13" type="ORF">SACC_03800</name>
</gene>
<evidence type="ECO:0000256" key="10">
    <source>
        <dbReference type="ARBA" id="ARBA00049489"/>
    </source>
</evidence>
<dbReference type="GO" id="GO:0005737">
    <property type="term" value="C:cytoplasm"/>
    <property type="evidence" value="ECO:0007669"/>
    <property type="project" value="TreeGrafter"/>
</dbReference>
<dbReference type="GO" id="GO:0051287">
    <property type="term" value="F:NAD binding"/>
    <property type="evidence" value="ECO:0007669"/>
    <property type="project" value="InterPro"/>
</dbReference>
<evidence type="ECO:0000256" key="1">
    <source>
        <dbReference type="ARBA" id="ARBA00001947"/>
    </source>
</evidence>
<dbReference type="FunFam" id="3.40.50.1980:FF:000026">
    <property type="entry name" value="Histidinol dehydrogenase"/>
    <property type="match status" value="1"/>
</dbReference>
<evidence type="ECO:0000313" key="14">
    <source>
        <dbReference type="Proteomes" id="UP001319921"/>
    </source>
</evidence>
<keyword evidence="14" id="KW-1185">Reference proteome</keyword>
<keyword evidence="12" id="KW-0175">Coiled coil</keyword>
<evidence type="ECO:0000256" key="4">
    <source>
        <dbReference type="ARBA" id="ARBA00010178"/>
    </source>
</evidence>
<dbReference type="GO" id="GO:0004399">
    <property type="term" value="F:histidinol dehydrogenase activity"/>
    <property type="evidence" value="ECO:0007669"/>
    <property type="project" value="UniProtKB-EC"/>
</dbReference>
<evidence type="ECO:0000256" key="5">
    <source>
        <dbReference type="ARBA" id="ARBA00012965"/>
    </source>
</evidence>
<evidence type="ECO:0000256" key="2">
    <source>
        <dbReference type="ARBA" id="ARBA00003850"/>
    </source>
</evidence>
<accession>A0AAQ4CNI2</accession>
<proteinExistence type="inferred from homology"/>
<sequence length="373" mass="40829">MKTYGDKALYEFTEKFDKIKISNIKVNKEEIEIQASKLDNKIKKAIDIIYEQLKTFHQITMPPNIGGGFQGISFGILWKSIERVGIYVPGGKYAYPSTLLMAGVPAKVAGVKEIYVATPPSSESALNPALAYISIKLGVTEIYKVGGAQAIAALAFGTESVKKVDKIVGPGNIYVQAAKYLVSNVVGIDGIEGPTELVIIADETAKAEHVTLDMKAQAEHGENTFIVLLSHSEELIREIESKLKDDSGTYYIIKTKDIDESIELANIIAPEHLSLYVKEPLSVINRINNAGAISLGITPPALIDYAAGPNHILPTNGWARIRGGLTVYDFLKPIMYANLREVNKELFESSIILANYEGFVIHGKSIGVRYEQK</sequence>
<dbReference type="InterPro" id="IPR012131">
    <property type="entry name" value="Hstdl_DH"/>
</dbReference>
<dbReference type="Gene3D" id="3.40.50.1980">
    <property type="entry name" value="Nitrogenase molybdenum iron protein domain"/>
    <property type="match status" value="2"/>
</dbReference>
<dbReference type="Proteomes" id="UP001319921">
    <property type="component" value="Chromosome"/>
</dbReference>
<keyword evidence="7" id="KW-0479">Metal-binding</keyword>
<keyword evidence="9" id="KW-0560">Oxidoreductase</keyword>
<dbReference type="EC" id="1.1.1.23" evidence="5"/>
<dbReference type="KEGG" id="scas:SACC_03800"/>
<evidence type="ECO:0000256" key="11">
    <source>
        <dbReference type="RuleBase" id="RU004175"/>
    </source>
</evidence>
<dbReference type="AlphaFoldDB" id="A0AAQ4CNI2"/>
<dbReference type="PANTHER" id="PTHR21256">
    <property type="entry name" value="HISTIDINOL DEHYDROGENASE HDH"/>
    <property type="match status" value="1"/>
</dbReference>
<dbReference type="InterPro" id="IPR016161">
    <property type="entry name" value="Ald_DH/histidinol_DH"/>
</dbReference>
<comment type="catalytic activity">
    <reaction evidence="10">
        <text>L-histidinol + 2 NAD(+) + H2O = L-histidine + 2 NADH + 3 H(+)</text>
        <dbReference type="Rhea" id="RHEA:20641"/>
        <dbReference type="ChEBI" id="CHEBI:15377"/>
        <dbReference type="ChEBI" id="CHEBI:15378"/>
        <dbReference type="ChEBI" id="CHEBI:57540"/>
        <dbReference type="ChEBI" id="CHEBI:57595"/>
        <dbReference type="ChEBI" id="CHEBI:57699"/>
        <dbReference type="ChEBI" id="CHEBI:57945"/>
        <dbReference type="EC" id="1.1.1.23"/>
    </reaction>
</comment>
<dbReference type="NCBIfam" id="TIGR00069">
    <property type="entry name" value="hisD"/>
    <property type="match status" value="1"/>
</dbReference>
<dbReference type="InterPro" id="IPR001692">
    <property type="entry name" value="Histidinol_DH_CS"/>
</dbReference>
<dbReference type="PANTHER" id="PTHR21256:SF2">
    <property type="entry name" value="HISTIDINE BIOSYNTHESIS TRIFUNCTIONAL PROTEIN"/>
    <property type="match status" value="1"/>
</dbReference>
<dbReference type="PRINTS" id="PR00083">
    <property type="entry name" value="HOLDHDRGNASE"/>
</dbReference>
<evidence type="ECO:0000256" key="3">
    <source>
        <dbReference type="ARBA" id="ARBA00004940"/>
    </source>
</evidence>
<evidence type="ECO:0000256" key="12">
    <source>
        <dbReference type="SAM" id="Coils"/>
    </source>
</evidence>
<evidence type="ECO:0000313" key="13">
    <source>
        <dbReference type="EMBL" id="BDB97363.1"/>
    </source>
</evidence>
<comment type="cofactor">
    <cofactor evidence="1">
        <name>Zn(2+)</name>
        <dbReference type="ChEBI" id="CHEBI:29105"/>
    </cofactor>
</comment>
<dbReference type="EMBL" id="AP025226">
    <property type="protein sequence ID" value="BDB97363.1"/>
    <property type="molecule type" value="Genomic_DNA"/>
</dbReference>